<comment type="similarity">
    <text evidence="1">Belongs to the metallo-dependent hydrolases superfamily.</text>
</comment>
<gene>
    <name evidence="3" type="ORF">KSB_81320</name>
</gene>
<sequence length="285" mass="32094">MPDFALIDTHVHLWQRDQLERSWLAGDATLDQDYGLAEFTQATSIQAVEAFVFVETGVEPAQALAEASWVVELAQQDKRLQGIVAAAPLELGAGATQHLQVLTTLGPLIKGVRRNVQGEALGFCLSPNFLEGVQLLADYNFSFDLCIRHEQLPEVIQLVEHCPQVRFILDHLGKPAIARGEREPWRKQLNELARHHNVACKISGVVTEANHSTWKPDDIKPYIHDALNAFGEERVLFGSDWPVMLLASSYTRWVETLDALTSELSTTAREKLWRANARHWYRLEA</sequence>
<reference evidence="3 4" key="1">
    <citation type="journal article" date="2021" name="Int. J. Syst. Evol. Microbiol.">
        <title>Reticulibacter mediterranei gen. nov., sp. nov., within the new family Reticulibacteraceae fam. nov., and Ktedonospora formicarum gen. nov., sp. nov., Ktedonobacter robiniae sp. nov., Dictyobacter formicarum sp. nov. and Dictyobacter arantiisoli sp. nov., belonging to the class Ktedonobacteria.</title>
        <authorList>
            <person name="Yabe S."/>
            <person name="Zheng Y."/>
            <person name="Wang C.M."/>
            <person name="Sakai Y."/>
            <person name="Abe K."/>
            <person name="Yokota A."/>
            <person name="Donadio S."/>
            <person name="Cavaletti L."/>
            <person name="Monciardini P."/>
        </authorList>
    </citation>
    <scope>NUCLEOTIDE SEQUENCE [LARGE SCALE GENOMIC DNA]</scope>
    <source>
        <strain evidence="3 4">SOSP1-30</strain>
    </source>
</reference>
<dbReference type="RefSeq" id="WP_201375824.1">
    <property type="nucleotide sequence ID" value="NZ_BNJG01000003.1"/>
</dbReference>
<dbReference type="InterPro" id="IPR052350">
    <property type="entry name" value="Metallo-dep_Lactonases"/>
</dbReference>
<evidence type="ECO:0000313" key="3">
    <source>
        <dbReference type="EMBL" id="GHO59657.1"/>
    </source>
</evidence>
<dbReference type="PANTHER" id="PTHR43569">
    <property type="entry name" value="AMIDOHYDROLASE"/>
    <property type="match status" value="1"/>
</dbReference>
<proteinExistence type="inferred from homology"/>
<evidence type="ECO:0000259" key="2">
    <source>
        <dbReference type="Pfam" id="PF04909"/>
    </source>
</evidence>
<dbReference type="InterPro" id="IPR032466">
    <property type="entry name" value="Metal_Hydrolase"/>
</dbReference>
<keyword evidence="4" id="KW-1185">Reference proteome</keyword>
<evidence type="ECO:0000256" key="1">
    <source>
        <dbReference type="ARBA" id="ARBA00038310"/>
    </source>
</evidence>
<organism evidence="3 4">
    <name type="scientific">Ktedonobacter robiniae</name>
    <dbReference type="NCBI Taxonomy" id="2778365"/>
    <lineage>
        <taxon>Bacteria</taxon>
        <taxon>Bacillati</taxon>
        <taxon>Chloroflexota</taxon>
        <taxon>Ktedonobacteria</taxon>
        <taxon>Ktedonobacterales</taxon>
        <taxon>Ktedonobacteraceae</taxon>
        <taxon>Ktedonobacter</taxon>
    </lineage>
</organism>
<dbReference type="SUPFAM" id="SSF51556">
    <property type="entry name" value="Metallo-dependent hydrolases"/>
    <property type="match status" value="1"/>
</dbReference>
<feature type="domain" description="Amidohydrolase-related" evidence="2">
    <location>
        <begin position="7"/>
        <end position="283"/>
    </location>
</feature>
<dbReference type="Gene3D" id="3.20.20.140">
    <property type="entry name" value="Metal-dependent hydrolases"/>
    <property type="match status" value="1"/>
</dbReference>
<comment type="caution">
    <text evidence="3">The sequence shown here is derived from an EMBL/GenBank/DDBJ whole genome shotgun (WGS) entry which is preliminary data.</text>
</comment>
<accession>A0ABQ3V4G7</accession>
<dbReference type="InterPro" id="IPR006680">
    <property type="entry name" value="Amidohydro-rel"/>
</dbReference>
<dbReference type="Pfam" id="PF04909">
    <property type="entry name" value="Amidohydro_2"/>
    <property type="match status" value="1"/>
</dbReference>
<evidence type="ECO:0000313" key="4">
    <source>
        <dbReference type="Proteomes" id="UP000654345"/>
    </source>
</evidence>
<dbReference type="Proteomes" id="UP000654345">
    <property type="component" value="Unassembled WGS sequence"/>
</dbReference>
<name>A0ABQ3V4G7_9CHLR</name>
<protein>
    <submittedName>
        <fullName evidence="3">Amidohydrolase</fullName>
    </submittedName>
</protein>
<dbReference type="PANTHER" id="PTHR43569:SF2">
    <property type="entry name" value="AMIDOHYDROLASE-RELATED DOMAIN-CONTAINING PROTEIN"/>
    <property type="match status" value="1"/>
</dbReference>
<dbReference type="EMBL" id="BNJG01000003">
    <property type="protein sequence ID" value="GHO59657.1"/>
    <property type="molecule type" value="Genomic_DNA"/>
</dbReference>